<dbReference type="AlphaFoldDB" id="A0A068S1P9"/>
<keyword evidence="3" id="KW-1185">Reference proteome</keyword>
<organism evidence="2 3">
    <name type="scientific">Lichtheimia corymbifera JMRC:FSU:9682</name>
    <dbReference type="NCBI Taxonomy" id="1263082"/>
    <lineage>
        <taxon>Eukaryota</taxon>
        <taxon>Fungi</taxon>
        <taxon>Fungi incertae sedis</taxon>
        <taxon>Mucoromycota</taxon>
        <taxon>Mucoromycotina</taxon>
        <taxon>Mucoromycetes</taxon>
        <taxon>Mucorales</taxon>
        <taxon>Lichtheimiaceae</taxon>
        <taxon>Lichtheimia</taxon>
    </lineage>
</organism>
<reference evidence="2" key="1">
    <citation type="submission" date="2013-08" db="EMBL/GenBank/DDBJ databases">
        <title>Gene expansion shapes genome architecture in the human pathogen Lichtheimia corymbifera: an evolutionary genomics analysis in the ancient terrestrial Mucorales (Mucoromycotina).</title>
        <authorList>
            <person name="Schwartze V.U."/>
            <person name="Winter S."/>
            <person name="Shelest E."/>
            <person name="Marcet-Houben M."/>
            <person name="Horn F."/>
            <person name="Wehner S."/>
            <person name="Hoffmann K."/>
            <person name="Riege K."/>
            <person name="Sammeth M."/>
            <person name="Nowrousian M."/>
            <person name="Valiante V."/>
            <person name="Linde J."/>
            <person name="Jacobsen I.D."/>
            <person name="Marz M."/>
            <person name="Brakhage A.A."/>
            <person name="Gabaldon T."/>
            <person name="Bocker S."/>
            <person name="Voigt K."/>
        </authorList>
    </citation>
    <scope>NUCLEOTIDE SEQUENCE [LARGE SCALE GENOMIC DNA]</scope>
    <source>
        <strain evidence="2">FSU 9682</strain>
    </source>
</reference>
<proteinExistence type="predicted"/>
<evidence type="ECO:0000313" key="3">
    <source>
        <dbReference type="Proteomes" id="UP000027586"/>
    </source>
</evidence>
<protein>
    <submittedName>
        <fullName evidence="2">Uncharacterized protein</fullName>
    </submittedName>
</protein>
<evidence type="ECO:0000313" key="2">
    <source>
        <dbReference type="EMBL" id="CDH55777.1"/>
    </source>
</evidence>
<name>A0A068S1P9_9FUNG</name>
<comment type="caution">
    <text evidence="2">The sequence shown here is derived from an EMBL/GenBank/DDBJ whole genome shotgun (WGS) entry which is preliminary data.</text>
</comment>
<feature type="region of interest" description="Disordered" evidence="1">
    <location>
        <begin position="132"/>
        <end position="185"/>
    </location>
</feature>
<feature type="compositionally biased region" description="Polar residues" evidence="1">
    <location>
        <begin position="173"/>
        <end position="185"/>
    </location>
</feature>
<evidence type="ECO:0000256" key="1">
    <source>
        <dbReference type="SAM" id="MobiDB-lite"/>
    </source>
</evidence>
<sequence length="276" mass="30851">MGHIVAICTHEQEHVQPTHNTPCTFTLGAQHWRGSEGMRIPKYDSKNSRCGIRVPASGLYQPSQSIFKGLLGDITAQQPQSKRYYKTLIKAMIHLKRRLCLCITNEQHNVLTPIAKHGQSLLEHPLITTEPTYVEPKSPTISSQAASDHQVQAQPSPSTPLPSSIESTKQHSCRSQSVSQSNTPWTMTPQQFSAMLDPDFLDQIETPEDITHTKDLAKVAAFIAKKAYFRAVQTEASQSITVPWACLRLINRSTKYIRCNMDTENDARLSPTSMVN</sequence>
<gene>
    <name evidence="2" type="ORF">LCOR_06890.1</name>
</gene>
<dbReference type="Proteomes" id="UP000027586">
    <property type="component" value="Unassembled WGS sequence"/>
</dbReference>
<accession>A0A068S1P9</accession>
<dbReference type="VEuPathDB" id="FungiDB:LCOR_06890.1"/>
<feature type="compositionally biased region" description="Polar residues" evidence="1">
    <location>
        <begin position="139"/>
        <end position="167"/>
    </location>
</feature>
<dbReference type="EMBL" id="CBTN010000032">
    <property type="protein sequence ID" value="CDH55777.1"/>
    <property type="molecule type" value="Genomic_DNA"/>
</dbReference>